<evidence type="ECO:0000259" key="1">
    <source>
        <dbReference type="Pfam" id="PF10137"/>
    </source>
</evidence>
<name>A0A4R6K1J3_9ACTN</name>
<dbReference type="AlphaFoldDB" id="A0A4R6K1J3"/>
<organism evidence="2 3">
    <name type="scientific">Paractinoplanes brasiliensis</name>
    <dbReference type="NCBI Taxonomy" id="52695"/>
    <lineage>
        <taxon>Bacteria</taxon>
        <taxon>Bacillati</taxon>
        <taxon>Actinomycetota</taxon>
        <taxon>Actinomycetes</taxon>
        <taxon>Micromonosporales</taxon>
        <taxon>Micromonosporaceae</taxon>
        <taxon>Paractinoplanes</taxon>
    </lineage>
</organism>
<dbReference type="OrthoDB" id="8137562at2"/>
<dbReference type="RefSeq" id="WP_133876092.1">
    <property type="nucleotide sequence ID" value="NZ_BOMD01000095.1"/>
</dbReference>
<feature type="domain" description="CD-NTase-associated protein 12/Pycsar effector protein TIR" evidence="1">
    <location>
        <begin position="7"/>
        <end position="137"/>
    </location>
</feature>
<dbReference type="InterPro" id="IPR019302">
    <property type="entry name" value="CAP12/PCTIR_TIR_dom"/>
</dbReference>
<dbReference type="Pfam" id="PF10137">
    <property type="entry name" value="CAP12-PCTIR_TIR"/>
    <property type="match status" value="1"/>
</dbReference>
<sequence length="180" mass="19947">MPDARDVFVVHGRDDQARKALWAFLQALDLRPLDWEEVRRRTGRPTPYMGEILREGFATNQAAVVLMTPDDGAYLHPSLQGTDEPAYETSATGQPRPNVLIEAGMALALQPERTVIIEIGRLRPASDMAGLNVVHFNGTPESLNKIAGRLRDAGCAVDTTGSDWLDVTRFQNLAAYTRRF</sequence>
<evidence type="ECO:0000313" key="3">
    <source>
        <dbReference type="Proteomes" id="UP000294901"/>
    </source>
</evidence>
<gene>
    <name evidence="2" type="ORF">C8E87_5926</name>
</gene>
<comment type="caution">
    <text evidence="2">The sequence shown here is derived from an EMBL/GenBank/DDBJ whole genome shotgun (WGS) entry which is preliminary data.</text>
</comment>
<dbReference type="Proteomes" id="UP000294901">
    <property type="component" value="Unassembled WGS sequence"/>
</dbReference>
<protein>
    <submittedName>
        <fullName evidence="2">Putative nucleotide-binding protein with TIR-like domain</fullName>
    </submittedName>
</protein>
<accession>A0A4R6K1J3</accession>
<keyword evidence="3" id="KW-1185">Reference proteome</keyword>
<evidence type="ECO:0000313" key="2">
    <source>
        <dbReference type="EMBL" id="TDO42162.1"/>
    </source>
</evidence>
<dbReference type="GO" id="GO:0050135">
    <property type="term" value="F:NADP+ nucleosidase activity"/>
    <property type="evidence" value="ECO:0007669"/>
    <property type="project" value="InterPro"/>
</dbReference>
<dbReference type="EMBL" id="SNWR01000001">
    <property type="protein sequence ID" value="TDO42162.1"/>
    <property type="molecule type" value="Genomic_DNA"/>
</dbReference>
<proteinExistence type="predicted"/>
<reference evidence="2 3" key="1">
    <citation type="submission" date="2019-03" db="EMBL/GenBank/DDBJ databases">
        <title>Sequencing the genomes of 1000 actinobacteria strains.</title>
        <authorList>
            <person name="Klenk H.-P."/>
        </authorList>
    </citation>
    <scope>NUCLEOTIDE SEQUENCE [LARGE SCALE GENOMIC DNA]</scope>
    <source>
        <strain evidence="2 3">DSM 43805</strain>
    </source>
</reference>